<proteinExistence type="predicted"/>
<dbReference type="Proteomes" id="UP000184139">
    <property type="component" value="Unassembled WGS sequence"/>
</dbReference>
<dbReference type="GO" id="GO:0000160">
    <property type="term" value="P:phosphorelay signal transduction system"/>
    <property type="evidence" value="ECO:0007669"/>
    <property type="project" value="InterPro"/>
</dbReference>
<sequence>MENLAILIVESNPTDSHLIKDYLFRAPLKAGIIDRAESLHAALERLAQTAYDVILVNLILSDSNGLETIRSIANGAPEAAIIVISEGDNHALASKSVRFGAQDHLEKQHISPIMLHKSLHYAIERRTMLQEREDVLNDLGTALEKLDSLENILPFCVNCRKIRNAAGQWLDLEEYINEQDRRGGNRLICPICRQNF</sequence>
<evidence type="ECO:0000313" key="4">
    <source>
        <dbReference type="Proteomes" id="UP000184139"/>
    </source>
</evidence>
<dbReference type="Pfam" id="PF00072">
    <property type="entry name" value="Response_reg"/>
    <property type="match status" value="1"/>
</dbReference>
<dbReference type="EMBL" id="FQXS01000010">
    <property type="protein sequence ID" value="SHH80316.1"/>
    <property type="molecule type" value="Genomic_DNA"/>
</dbReference>
<dbReference type="CDD" id="cd00156">
    <property type="entry name" value="REC"/>
    <property type="match status" value="1"/>
</dbReference>
<protein>
    <submittedName>
        <fullName evidence="3">Response regulator receiver domain-containing protein</fullName>
    </submittedName>
</protein>
<name>A0A1M5VYK1_9BACT</name>
<dbReference type="OrthoDB" id="9790791at2"/>
<evidence type="ECO:0000259" key="2">
    <source>
        <dbReference type="PROSITE" id="PS50110"/>
    </source>
</evidence>
<dbReference type="SUPFAM" id="SSF52172">
    <property type="entry name" value="CheY-like"/>
    <property type="match status" value="1"/>
</dbReference>
<keyword evidence="4" id="KW-1185">Reference proteome</keyword>
<evidence type="ECO:0000313" key="3">
    <source>
        <dbReference type="EMBL" id="SHH80316.1"/>
    </source>
</evidence>
<dbReference type="RefSeq" id="WP_073375632.1">
    <property type="nucleotide sequence ID" value="NZ_FQXS01000010.1"/>
</dbReference>
<accession>A0A1M5VYK1</accession>
<organism evidence="3 4">
    <name type="scientific">Desulfofustis glycolicus DSM 9705</name>
    <dbReference type="NCBI Taxonomy" id="1121409"/>
    <lineage>
        <taxon>Bacteria</taxon>
        <taxon>Pseudomonadati</taxon>
        <taxon>Thermodesulfobacteriota</taxon>
        <taxon>Desulfobulbia</taxon>
        <taxon>Desulfobulbales</taxon>
        <taxon>Desulfocapsaceae</taxon>
        <taxon>Desulfofustis</taxon>
    </lineage>
</organism>
<dbReference type="InterPro" id="IPR001789">
    <property type="entry name" value="Sig_transdc_resp-reg_receiver"/>
</dbReference>
<reference evidence="3 4" key="1">
    <citation type="submission" date="2016-11" db="EMBL/GenBank/DDBJ databases">
        <authorList>
            <person name="Jaros S."/>
            <person name="Januszkiewicz K."/>
            <person name="Wedrychowicz H."/>
        </authorList>
    </citation>
    <scope>NUCLEOTIDE SEQUENCE [LARGE SCALE GENOMIC DNA]</scope>
    <source>
        <strain evidence="3 4">DSM 9705</strain>
    </source>
</reference>
<feature type="domain" description="Response regulatory" evidence="2">
    <location>
        <begin position="5"/>
        <end position="122"/>
    </location>
</feature>
<dbReference type="Gene3D" id="3.40.50.2300">
    <property type="match status" value="1"/>
</dbReference>
<evidence type="ECO:0000256" key="1">
    <source>
        <dbReference type="PROSITE-ProRule" id="PRU00169"/>
    </source>
</evidence>
<gene>
    <name evidence="3" type="ORF">SAMN02745124_01964</name>
</gene>
<dbReference type="AlphaFoldDB" id="A0A1M5VYK1"/>
<comment type="caution">
    <text evidence="1">Lacks conserved residue(s) required for the propagation of feature annotation.</text>
</comment>
<dbReference type="SMART" id="SM00448">
    <property type="entry name" value="REC"/>
    <property type="match status" value="1"/>
</dbReference>
<dbReference type="PROSITE" id="PS50110">
    <property type="entry name" value="RESPONSE_REGULATORY"/>
    <property type="match status" value="1"/>
</dbReference>
<dbReference type="InterPro" id="IPR011006">
    <property type="entry name" value="CheY-like_superfamily"/>
</dbReference>
<dbReference type="STRING" id="1121409.SAMN02745124_01964"/>